<dbReference type="PANTHER" id="PTHR43806">
    <property type="entry name" value="PEPTIDASE S8"/>
    <property type="match status" value="1"/>
</dbReference>
<dbReference type="SUPFAM" id="SSF52743">
    <property type="entry name" value="Subtilisin-like"/>
    <property type="match status" value="1"/>
</dbReference>
<dbReference type="AlphaFoldDB" id="A0AAE8SW41"/>
<dbReference type="InterPro" id="IPR050131">
    <property type="entry name" value="Peptidase_S8_subtilisin-like"/>
</dbReference>
<feature type="compositionally biased region" description="Pro residues" evidence="7">
    <location>
        <begin position="401"/>
        <end position="418"/>
    </location>
</feature>
<evidence type="ECO:0000256" key="3">
    <source>
        <dbReference type="ARBA" id="ARBA00022801"/>
    </source>
</evidence>
<dbReference type="Gene3D" id="3.40.50.200">
    <property type="entry name" value="Peptidase S8/S53 domain"/>
    <property type="match status" value="1"/>
</dbReference>
<dbReference type="Proteomes" id="UP001187682">
    <property type="component" value="Unassembled WGS sequence"/>
</dbReference>
<keyword evidence="6" id="KW-0175">Coiled coil</keyword>
<feature type="active site" description="Charge relay system" evidence="5">
    <location>
        <position position="589"/>
    </location>
</feature>
<dbReference type="InterPro" id="IPR015500">
    <property type="entry name" value="Peptidase_S8_subtilisin-rel"/>
</dbReference>
<evidence type="ECO:0000259" key="8">
    <source>
        <dbReference type="Pfam" id="PF00082"/>
    </source>
</evidence>
<evidence type="ECO:0000256" key="1">
    <source>
        <dbReference type="ARBA" id="ARBA00011073"/>
    </source>
</evidence>
<dbReference type="Pfam" id="PF00082">
    <property type="entry name" value="Peptidase_S8"/>
    <property type="match status" value="1"/>
</dbReference>
<name>A0AAE8SW41_9PEZI</name>
<evidence type="ECO:0000313" key="10">
    <source>
        <dbReference type="Proteomes" id="UP001187682"/>
    </source>
</evidence>
<feature type="compositionally biased region" description="Basic and acidic residues" evidence="7">
    <location>
        <begin position="311"/>
        <end position="375"/>
    </location>
</feature>
<accession>A0AAE8SW41</accession>
<keyword evidence="4 5" id="KW-0720">Serine protease</keyword>
<comment type="caution">
    <text evidence="9">The sequence shown here is derived from an EMBL/GenBank/DDBJ whole genome shotgun (WGS) entry which is preliminary data.</text>
</comment>
<dbReference type="GO" id="GO:0004252">
    <property type="term" value="F:serine-type endopeptidase activity"/>
    <property type="evidence" value="ECO:0007669"/>
    <property type="project" value="UniProtKB-UniRule"/>
</dbReference>
<dbReference type="EMBL" id="ONZQ02000008">
    <property type="protein sequence ID" value="SPO03360.1"/>
    <property type="molecule type" value="Genomic_DNA"/>
</dbReference>
<evidence type="ECO:0000256" key="2">
    <source>
        <dbReference type="ARBA" id="ARBA00022670"/>
    </source>
</evidence>
<feature type="compositionally biased region" description="Basic and acidic residues" evidence="7">
    <location>
        <begin position="383"/>
        <end position="399"/>
    </location>
</feature>
<sequence length="844" mass="93825">MGRLENSIPVQKVAAWREINAKYTQAATLHPGEAEAPLRQCLDWSDKNLGPEHAMTVAIQEDLAQVRAQCGDLEEAIKLNTAAWEAREKAGDTSREAHTVRKHLAGDLVRAGRLEEGAEHFKGAYDALGTSLGMDDPVTLRTGTELGMSWYYIGVRRSRKSFLRKAKALHSDILDRQRKLDGGDEFDMAQTEAALADDLIAQGDHESALAYIDSSMAKLARLKNAATGYRAQDISVFLTSVGQKQKKTMKIIREKKAKQDEEARKKELEEAQKKILEEAKKKELEEAQKKELDAAREKRILEAQKIWRKRMEDEAREKRIREAQKNWRKKVEAEEEAARQKRIEDVQKNWRMKVEAEEARKKEAEERQKETEEVRTNSQQVNTREKAADEKPTRMKDDAPLQPPPQQPRQPSGRPDPPQIQIEQPTASKPDQRSRRFSDSTNTRTGVGKDGIGGGSAPNMLGPPEVPKRPRSISPDGGPMVLSTPSGEKVFVPPALTPGTLFDVRGGRRTNDCDMWFNELGKTQALLEPLRPGSLKRVKVAVLDTGIDLKQINFWDKDREIIQDGKNPRIKAREDFLDKENGCRDLCGHGTHCVGVIRRVAPQADVYVGRVAKDFVEGASAAAVVEAIKHARDVWKVDIISLSFGFEIWIDDLSTAISDLKDKTLVFAATSNFGTTRPMAFPSTDPHVIAINAADRYGFAAGTNPSIQDGKNLTILGVDMISAWISDAMNPGVPQTHAMTGTSVATPVAAGVAALVLEFAMQKDMLDKQTTQILKSLLPKLKRTHGMKAVFQAMGRATGAREYLNIVPWKVLKEDRDNPNFSRMFAAFRLRDAIVDAFGTVGAG</sequence>
<dbReference type="InterPro" id="IPR000209">
    <property type="entry name" value="Peptidase_S8/S53_dom"/>
</dbReference>
<organism evidence="9 10">
    <name type="scientific">Cephalotrichum gorgonifer</name>
    <dbReference type="NCBI Taxonomy" id="2041049"/>
    <lineage>
        <taxon>Eukaryota</taxon>
        <taxon>Fungi</taxon>
        <taxon>Dikarya</taxon>
        <taxon>Ascomycota</taxon>
        <taxon>Pezizomycotina</taxon>
        <taxon>Sordariomycetes</taxon>
        <taxon>Hypocreomycetidae</taxon>
        <taxon>Microascales</taxon>
        <taxon>Microascaceae</taxon>
        <taxon>Cephalotrichum</taxon>
    </lineage>
</organism>
<evidence type="ECO:0000256" key="5">
    <source>
        <dbReference type="PROSITE-ProRule" id="PRU01240"/>
    </source>
</evidence>
<keyword evidence="3 5" id="KW-0378">Hydrolase</keyword>
<comment type="similarity">
    <text evidence="1 5">Belongs to the peptidase S8 family.</text>
</comment>
<feature type="active site" description="Charge relay system" evidence="5">
    <location>
        <position position="544"/>
    </location>
</feature>
<dbReference type="InterPro" id="IPR036852">
    <property type="entry name" value="Peptidase_S8/S53_dom_sf"/>
</dbReference>
<keyword evidence="10" id="KW-1185">Reference proteome</keyword>
<keyword evidence="2 5" id="KW-0645">Protease</keyword>
<evidence type="ECO:0000256" key="4">
    <source>
        <dbReference type="ARBA" id="ARBA00022825"/>
    </source>
</evidence>
<dbReference type="PROSITE" id="PS51892">
    <property type="entry name" value="SUBTILASE"/>
    <property type="match status" value="1"/>
</dbReference>
<dbReference type="PROSITE" id="PS00138">
    <property type="entry name" value="SUBTILASE_SER"/>
    <property type="match status" value="1"/>
</dbReference>
<dbReference type="PRINTS" id="PR00723">
    <property type="entry name" value="SUBTILISIN"/>
</dbReference>
<proteinExistence type="inferred from homology"/>
<dbReference type="Gene3D" id="1.25.40.10">
    <property type="entry name" value="Tetratricopeptide repeat domain"/>
    <property type="match status" value="1"/>
</dbReference>
<dbReference type="CDD" id="cd00306">
    <property type="entry name" value="Peptidases_S8_S53"/>
    <property type="match status" value="1"/>
</dbReference>
<dbReference type="GO" id="GO:0006508">
    <property type="term" value="P:proteolysis"/>
    <property type="evidence" value="ECO:0007669"/>
    <property type="project" value="UniProtKB-KW"/>
</dbReference>
<evidence type="ECO:0000256" key="6">
    <source>
        <dbReference type="SAM" id="Coils"/>
    </source>
</evidence>
<feature type="coiled-coil region" evidence="6">
    <location>
        <begin position="249"/>
        <end position="304"/>
    </location>
</feature>
<protein>
    <recommendedName>
        <fullName evidence="8">Peptidase S8/S53 domain-containing protein</fullName>
    </recommendedName>
</protein>
<feature type="region of interest" description="Disordered" evidence="7">
    <location>
        <begin position="311"/>
        <end position="492"/>
    </location>
</feature>
<gene>
    <name evidence="9" type="ORF">DNG_06043</name>
</gene>
<dbReference type="PANTHER" id="PTHR43806:SF11">
    <property type="entry name" value="CEREVISIN-RELATED"/>
    <property type="match status" value="1"/>
</dbReference>
<dbReference type="InterPro" id="IPR011990">
    <property type="entry name" value="TPR-like_helical_dom_sf"/>
</dbReference>
<evidence type="ECO:0000256" key="7">
    <source>
        <dbReference type="SAM" id="MobiDB-lite"/>
    </source>
</evidence>
<reference evidence="9" key="1">
    <citation type="submission" date="2018-03" db="EMBL/GenBank/DDBJ databases">
        <authorList>
            <person name="Guldener U."/>
        </authorList>
    </citation>
    <scope>NUCLEOTIDE SEQUENCE</scope>
</reference>
<dbReference type="InterPro" id="IPR023828">
    <property type="entry name" value="Peptidase_S8_Ser-AS"/>
</dbReference>
<evidence type="ECO:0000313" key="9">
    <source>
        <dbReference type="EMBL" id="SPO03360.1"/>
    </source>
</evidence>
<feature type="domain" description="Peptidase S8/S53" evidence="8">
    <location>
        <begin position="536"/>
        <end position="770"/>
    </location>
</feature>
<feature type="active site" description="Charge relay system" evidence="5">
    <location>
        <position position="743"/>
    </location>
</feature>
<dbReference type="SUPFAM" id="SSF48452">
    <property type="entry name" value="TPR-like"/>
    <property type="match status" value="1"/>
</dbReference>